<feature type="region of interest" description="Disordered" evidence="1">
    <location>
        <begin position="23"/>
        <end position="97"/>
    </location>
</feature>
<comment type="caution">
    <text evidence="2">The sequence shown here is derived from an EMBL/GenBank/DDBJ whole genome shotgun (WGS) entry which is preliminary data.</text>
</comment>
<evidence type="ECO:0000256" key="1">
    <source>
        <dbReference type="SAM" id="MobiDB-lite"/>
    </source>
</evidence>
<proteinExistence type="predicted"/>
<name>A0ABQ8L8H3_LABRO</name>
<dbReference type="EMBL" id="JACTAM010000950">
    <property type="protein sequence ID" value="KAI2646725.1"/>
    <property type="molecule type" value="Genomic_DNA"/>
</dbReference>
<evidence type="ECO:0000313" key="2">
    <source>
        <dbReference type="EMBL" id="KAI2646725.1"/>
    </source>
</evidence>
<accession>A0ABQ8L8H3</accession>
<gene>
    <name evidence="2" type="ORF">H4Q32_024975</name>
</gene>
<sequence length="148" mass="16231">MIGKYWAERREWDWQKNSRWESNLGRRSLVPPASPWSDINHPSPLDSTPPTWLHPSGPPALSGSSVAPAPPRPSGSTAPSRSPEPSVLPQPSRSSSSPWLLSRLLCLRQASALPPPWCFPPLAPPWVAIMAVAWVPPSSSCFKSLLDR</sequence>
<keyword evidence="3" id="KW-1185">Reference proteome</keyword>
<protein>
    <submittedName>
        <fullName evidence="2">Endocytosis protein end4</fullName>
    </submittedName>
</protein>
<reference evidence="2 3" key="1">
    <citation type="submission" date="2022-01" db="EMBL/GenBank/DDBJ databases">
        <title>A high-quality chromosome-level genome assembly of rohu carp, Labeo rohita.</title>
        <authorList>
            <person name="Arick M.A. II"/>
            <person name="Hsu C.-Y."/>
            <person name="Magbanua Z."/>
            <person name="Pechanova O."/>
            <person name="Grover C."/>
            <person name="Miller E."/>
            <person name="Thrash A."/>
            <person name="Ezzel L."/>
            <person name="Alam S."/>
            <person name="Benzie J."/>
            <person name="Hamilton M."/>
            <person name="Karsi A."/>
            <person name="Lawrence M.L."/>
            <person name="Peterson D.G."/>
        </authorList>
    </citation>
    <scope>NUCLEOTIDE SEQUENCE [LARGE SCALE GENOMIC DNA]</scope>
    <source>
        <strain evidence="3">BAU-BD-2019</strain>
        <tissue evidence="2">Blood</tissue>
    </source>
</reference>
<evidence type="ECO:0000313" key="3">
    <source>
        <dbReference type="Proteomes" id="UP000830375"/>
    </source>
</evidence>
<dbReference type="Proteomes" id="UP000830375">
    <property type="component" value="Unassembled WGS sequence"/>
</dbReference>
<organism evidence="2 3">
    <name type="scientific">Labeo rohita</name>
    <name type="common">Indian major carp</name>
    <name type="synonym">Cyprinus rohita</name>
    <dbReference type="NCBI Taxonomy" id="84645"/>
    <lineage>
        <taxon>Eukaryota</taxon>
        <taxon>Metazoa</taxon>
        <taxon>Chordata</taxon>
        <taxon>Craniata</taxon>
        <taxon>Vertebrata</taxon>
        <taxon>Euteleostomi</taxon>
        <taxon>Actinopterygii</taxon>
        <taxon>Neopterygii</taxon>
        <taxon>Teleostei</taxon>
        <taxon>Ostariophysi</taxon>
        <taxon>Cypriniformes</taxon>
        <taxon>Cyprinidae</taxon>
        <taxon>Labeoninae</taxon>
        <taxon>Labeonini</taxon>
        <taxon>Labeo</taxon>
    </lineage>
</organism>